<dbReference type="EMBL" id="PSQE01000004">
    <property type="protein sequence ID" value="RHN64386.1"/>
    <property type="molecule type" value="Genomic_DNA"/>
</dbReference>
<evidence type="ECO:0000256" key="1">
    <source>
        <dbReference type="ARBA" id="ARBA00022598"/>
    </source>
</evidence>
<dbReference type="SUPFAM" id="SSF52374">
    <property type="entry name" value="Nucleotidylyl transferase"/>
    <property type="match status" value="1"/>
</dbReference>
<evidence type="ECO:0000256" key="6">
    <source>
        <dbReference type="ARBA" id="ARBA00030904"/>
    </source>
</evidence>
<dbReference type="Proteomes" id="UP000265566">
    <property type="component" value="Chromosome 4"/>
</dbReference>
<dbReference type="PANTHER" id="PTHR45765">
    <property type="entry name" value="METHIONINE--TRNA LIGASE"/>
    <property type="match status" value="1"/>
</dbReference>
<evidence type="ECO:0000256" key="3">
    <source>
        <dbReference type="ARBA" id="ARBA00022840"/>
    </source>
</evidence>
<feature type="domain" description="Methionyl/Leucyl tRNA synthetase" evidence="7">
    <location>
        <begin position="125"/>
        <end position="180"/>
    </location>
</feature>
<dbReference type="GO" id="GO:0006431">
    <property type="term" value="P:methionyl-tRNA aminoacylation"/>
    <property type="evidence" value="ECO:0007669"/>
    <property type="project" value="InterPro"/>
</dbReference>
<dbReference type="PRINTS" id="PR01041">
    <property type="entry name" value="TRNASYNTHMET"/>
</dbReference>
<feature type="domain" description="Methionyl/Leucyl tRNA synthetase" evidence="7">
    <location>
        <begin position="18"/>
        <end position="90"/>
    </location>
</feature>
<dbReference type="PROSITE" id="PS00178">
    <property type="entry name" value="AA_TRNA_LIGASE_I"/>
    <property type="match status" value="1"/>
</dbReference>
<reference evidence="8" key="1">
    <citation type="journal article" date="2018" name="Nat. Plants">
        <title>Whole-genome landscape of Medicago truncatula symbiotic genes.</title>
        <authorList>
            <person name="Pecrix Y."/>
            <person name="Gamas P."/>
            <person name="Carrere S."/>
        </authorList>
    </citation>
    <scope>NUCLEOTIDE SEQUENCE</scope>
    <source>
        <tissue evidence="8">Leaves</tissue>
    </source>
</reference>
<accession>A0A396IFL9</accession>
<dbReference type="GO" id="GO:0048608">
    <property type="term" value="P:reproductive structure development"/>
    <property type="evidence" value="ECO:0007669"/>
    <property type="project" value="UniProtKB-ARBA"/>
</dbReference>
<dbReference type="InterPro" id="IPR015413">
    <property type="entry name" value="Methionyl/Leucyl_tRNA_Synth"/>
</dbReference>
<dbReference type="AlphaFoldDB" id="A0A396IFL9"/>
<keyword evidence="2" id="KW-0547">Nucleotide-binding</keyword>
<dbReference type="InterPro" id="IPR033911">
    <property type="entry name" value="MetRS_core"/>
</dbReference>
<name>A0A396IFL9_MEDTR</name>
<keyword evidence="3" id="KW-0067">ATP-binding</keyword>
<keyword evidence="4" id="KW-0648">Protein biosynthesis</keyword>
<comment type="caution">
    <text evidence="8">The sequence shown here is derived from an EMBL/GenBank/DDBJ whole genome shotgun (WGS) entry which is preliminary data.</text>
</comment>
<keyword evidence="5" id="KW-0030">Aminoacyl-tRNA synthetase</keyword>
<dbReference type="InterPro" id="IPR023458">
    <property type="entry name" value="Met-tRNA_ligase_1"/>
</dbReference>
<dbReference type="Gramene" id="rna27202">
    <property type="protein sequence ID" value="RHN64386.1"/>
    <property type="gene ID" value="gene27202"/>
</dbReference>
<dbReference type="GO" id="GO:0009791">
    <property type="term" value="P:post-embryonic development"/>
    <property type="evidence" value="ECO:0007669"/>
    <property type="project" value="UniProtKB-ARBA"/>
</dbReference>
<dbReference type="GO" id="GO:0004825">
    <property type="term" value="F:methionine-tRNA ligase activity"/>
    <property type="evidence" value="ECO:0007669"/>
    <property type="project" value="InterPro"/>
</dbReference>
<dbReference type="GO" id="GO:0005524">
    <property type="term" value="F:ATP binding"/>
    <property type="evidence" value="ECO:0007669"/>
    <property type="project" value="UniProtKB-KW"/>
</dbReference>
<keyword evidence="1 8" id="KW-0436">Ligase</keyword>
<dbReference type="PANTHER" id="PTHR45765:SF1">
    <property type="entry name" value="METHIONINE--TRNA LIGASE, CYTOPLASMIC"/>
    <property type="match status" value="1"/>
</dbReference>
<evidence type="ECO:0000256" key="4">
    <source>
        <dbReference type="ARBA" id="ARBA00022917"/>
    </source>
</evidence>
<evidence type="ECO:0000256" key="5">
    <source>
        <dbReference type="ARBA" id="ARBA00023146"/>
    </source>
</evidence>
<proteinExistence type="predicted"/>
<evidence type="ECO:0000259" key="7">
    <source>
        <dbReference type="Pfam" id="PF09334"/>
    </source>
</evidence>
<dbReference type="Gene3D" id="3.40.50.620">
    <property type="entry name" value="HUPs"/>
    <property type="match status" value="2"/>
</dbReference>
<dbReference type="InterPro" id="IPR014729">
    <property type="entry name" value="Rossmann-like_a/b/a_fold"/>
</dbReference>
<evidence type="ECO:0000256" key="2">
    <source>
        <dbReference type="ARBA" id="ARBA00022741"/>
    </source>
</evidence>
<protein>
    <recommendedName>
        <fullName evidence="6">Methionyl-tRNA synthetase</fullName>
    </recommendedName>
</protein>
<dbReference type="InterPro" id="IPR001412">
    <property type="entry name" value="aa-tRNA-synth_I_CS"/>
</dbReference>
<dbReference type="Pfam" id="PF09334">
    <property type="entry name" value="tRNA-synt_1g"/>
    <property type="match status" value="2"/>
</dbReference>
<gene>
    <name evidence="8" type="ORF">MtrunA17_Chr4g0068581</name>
</gene>
<sequence length="185" mass="21658">MAENQRAAKVPVEGKRNILITSALPYVNNVPHLGNIIGCVLSADVYARYCRLRGYNVLYICGTDEYGTPIVTRALEQNCSPKQIADKYYQFLFSFIFCFFDSMVLHSSCLLLKQNFNNRLFSVFLCRYHAIHKEVYDWFDISFDKFGRTSSPEQTEICQSIFQKIFDNKWISERTMEQVFNFLFI</sequence>
<evidence type="ECO:0000313" key="8">
    <source>
        <dbReference type="EMBL" id="RHN64386.1"/>
    </source>
</evidence>
<organism evidence="8">
    <name type="scientific">Medicago truncatula</name>
    <name type="common">Barrel medic</name>
    <name type="synonym">Medicago tribuloides</name>
    <dbReference type="NCBI Taxonomy" id="3880"/>
    <lineage>
        <taxon>Eukaryota</taxon>
        <taxon>Viridiplantae</taxon>
        <taxon>Streptophyta</taxon>
        <taxon>Embryophyta</taxon>
        <taxon>Tracheophyta</taxon>
        <taxon>Spermatophyta</taxon>
        <taxon>Magnoliopsida</taxon>
        <taxon>eudicotyledons</taxon>
        <taxon>Gunneridae</taxon>
        <taxon>Pentapetalae</taxon>
        <taxon>rosids</taxon>
        <taxon>fabids</taxon>
        <taxon>Fabales</taxon>
        <taxon>Fabaceae</taxon>
        <taxon>Papilionoideae</taxon>
        <taxon>50 kb inversion clade</taxon>
        <taxon>NPAAA clade</taxon>
        <taxon>Hologalegina</taxon>
        <taxon>IRL clade</taxon>
        <taxon>Trifolieae</taxon>
        <taxon>Medicago</taxon>
    </lineage>
</organism>